<reference evidence="1 2" key="1">
    <citation type="submission" date="2020-03" db="EMBL/GenBank/DDBJ databases">
        <title>Leucobacter sp. nov., isolated from beetles.</title>
        <authorList>
            <person name="Hyun D.-W."/>
            <person name="Bae J.-W."/>
        </authorList>
    </citation>
    <scope>NUCLEOTIDE SEQUENCE [LARGE SCALE GENOMIC DNA]</scope>
    <source>
        <strain evidence="1 2">HDW9A</strain>
    </source>
</reference>
<organism evidence="1 2">
    <name type="scientific">Leucobacter coleopterorum</name>
    <dbReference type="NCBI Taxonomy" id="2714933"/>
    <lineage>
        <taxon>Bacteria</taxon>
        <taxon>Bacillati</taxon>
        <taxon>Actinomycetota</taxon>
        <taxon>Actinomycetes</taxon>
        <taxon>Micrococcales</taxon>
        <taxon>Microbacteriaceae</taxon>
        <taxon>Leucobacter</taxon>
    </lineage>
</organism>
<dbReference type="Proteomes" id="UP000503441">
    <property type="component" value="Chromosome"/>
</dbReference>
<name>A0ABX6JYX5_9MICO</name>
<evidence type="ECO:0000313" key="1">
    <source>
        <dbReference type="EMBL" id="QIM17975.1"/>
    </source>
</evidence>
<keyword evidence="2" id="KW-1185">Reference proteome</keyword>
<evidence type="ECO:0000313" key="2">
    <source>
        <dbReference type="Proteomes" id="UP000503441"/>
    </source>
</evidence>
<accession>A0ABX6JYX5</accession>
<sequence length="353" mass="37435">MRIESFSQHKDPVGDSGVNRRTLLGVTFGVAAFSLFHAPSSAHARAEENAVSAELSIGESYGFAQDWSGALPALIPLTLLLRPTAGFEELSEGTVDISWASSVAAVHSDSVVIVAGDSLTLTKHVITEHAGISTMSFPLSGIDKGSSAEELVCALPLRSRIAYPNDQIAGEYTPVARISIPEQPPIEIVATSSLSARPGEVWGSELSIIWASVSGKPEDQEIRTLPQSVRLSSIGPGAVPAGASLTVESAPGGEMQLSVSSAYWDNDETSEVPFEYFEDTNPDKTTAKFVIQAPIPAGQSIRLDFAPIDDALKETLGEQLLSCVVSMFGPENAELSLIRQTGNTSHGWTKETQ</sequence>
<dbReference type="RefSeq" id="WP_166329027.1">
    <property type="nucleotide sequence ID" value="NZ_CP049933.1"/>
</dbReference>
<proteinExistence type="predicted"/>
<protein>
    <submittedName>
        <fullName evidence="1">Uncharacterized protein</fullName>
    </submittedName>
</protein>
<dbReference type="EMBL" id="CP049933">
    <property type="protein sequence ID" value="QIM17975.1"/>
    <property type="molecule type" value="Genomic_DNA"/>
</dbReference>
<gene>
    <name evidence="1" type="ORF">G7066_03500</name>
</gene>